<organism evidence="13 14">
    <name type="scientific">Chenopodium quinoa</name>
    <name type="common">Quinoa</name>
    <dbReference type="NCBI Taxonomy" id="63459"/>
    <lineage>
        <taxon>Eukaryota</taxon>
        <taxon>Viridiplantae</taxon>
        <taxon>Streptophyta</taxon>
        <taxon>Embryophyta</taxon>
        <taxon>Tracheophyta</taxon>
        <taxon>Spermatophyta</taxon>
        <taxon>Magnoliopsida</taxon>
        <taxon>eudicotyledons</taxon>
        <taxon>Gunneridae</taxon>
        <taxon>Pentapetalae</taxon>
        <taxon>Caryophyllales</taxon>
        <taxon>Chenopodiaceae</taxon>
        <taxon>Chenopodioideae</taxon>
        <taxon>Atripliceae</taxon>
        <taxon>Chenopodium</taxon>
    </lineage>
</organism>
<dbReference type="GO" id="GO:0009922">
    <property type="term" value="F:fatty acid elongase activity"/>
    <property type="evidence" value="ECO:0007669"/>
    <property type="project" value="UniProtKB-EC"/>
</dbReference>
<comment type="pathway">
    <text evidence="1">Lipid metabolism; fatty acid biosynthesis.</text>
</comment>
<name>A0A803KS44_CHEQI</name>
<evidence type="ECO:0000313" key="13">
    <source>
        <dbReference type="EnsemblPlants" id="AUR62001851-RA:cds"/>
    </source>
</evidence>
<feature type="domain" description="Beta-ketoacyl-[acyl-carrier-protein] synthase III C-terminal" evidence="12">
    <location>
        <begin position="880"/>
        <end position="961"/>
    </location>
</feature>
<evidence type="ECO:0000256" key="6">
    <source>
        <dbReference type="ARBA" id="ARBA00022679"/>
    </source>
</evidence>
<dbReference type="InterPro" id="IPR013747">
    <property type="entry name" value="ACP_syn_III_C"/>
</dbReference>
<protein>
    <recommendedName>
        <fullName evidence="4">very-long-chain 3-oxoacyl-CoA synthase</fullName>
        <ecNumber evidence="4">2.3.1.199</ecNumber>
    </recommendedName>
</protein>
<evidence type="ECO:0000259" key="10">
    <source>
        <dbReference type="Pfam" id="PF03081"/>
    </source>
</evidence>
<comment type="similarity">
    <text evidence="3">Belongs to the EXO70 family.</text>
</comment>
<dbReference type="GO" id="GO:0005546">
    <property type="term" value="F:phosphatidylinositol-4,5-bisphosphate binding"/>
    <property type="evidence" value="ECO:0007669"/>
    <property type="project" value="InterPro"/>
</dbReference>
<dbReference type="Pfam" id="PF03081">
    <property type="entry name" value="Exo70_C"/>
    <property type="match status" value="1"/>
</dbReference>
<dbReference type="GO" id="GO:0016020">
    <property type="term" value="C:membrane"/>
    <property type="evidence" value="ECO:0007669"/>
    <property type="project" value="InterPro"/>
</dbReference>
<dbReference type="GO" id="GO:0000145">
    <property type="term" value="C:exocyst"/>
    <property type="evidence" value="ECO:0007669"/>
    <property type="project" value="InterPro"/>
</dbReference>
<dbReference type="Pfam" id="PF20669">
    <property type="entry name" value="Exo70_N"/>
    <property type="match status" value="1"/>
</dbReference>
<dbReference type="CDD" id="cd00831">
    <property type="entry name" value="CHS_like"/>
    <property type="match status" value="1"/>
</dbReference>
<proteinExistence type="inferred from homology"/>
<dbReference type="EnsemblPlants" id="AUR62001851-RA">
    <property type="protein sequence ID" value="AUR62001851-RA:cds"/>
    <property type="gene ID" value="AUR62001851"/>
</dbReference>
<dbReference type="GO" id="GO:0006633">
    <property type="term" value="P:fatty acid biosynthetic process"/>
    <property type="evidence" value="ECO:0007669"/>
    <property type="project" value="UniProtKB-UniPathway"/>
</dbReference>
<evidence type="ECO:0000256" key="2">
    <source>
        <dbReference type="ARBA" id="ARBA00005531"/>
    </source>
</evidence>
<keyword evidence="14" id="KW-1185">Reference proteome</keyword>
<dbReference type="GO" id="GO:0004864">
    <property type="term" value="F:protein phosphatase inhibitor activity"/>
    <property type="evidence" value="ECO:0007669"/>
    <property type="project" value="InterPro"/>
</dbReference>
<dbReference type="InterPro" id="IPR016159">
    <property type="entry name" value="Cullin_repeat-like_dom_sf"/>
</dbReference>
<keyword evidence="5" id="KW-0813">Transport</keyword>
<dbReference type="Gene3D" id="3.40.47.10">
    <property type="match status" value="1"/>
</dbReference>
<keyword evidence="6" id="KW-0808">Transferase</keyword>
<dbReference type="PANTHER" id="PTHR31561">
    <property type="entry name" value="3-KETOACYL-COA SYNTHASE"/>
    <property type="match status" value="1"/>
</dbReference>
<dbReference type="Gramene" id="AUR62001851-RA">
    <property type="protein sequence ID" value="AUR62001851-RA:cds"/>
    <property type="gene ID" value="AUR62001851"/>
</dbReference>
<evidence type="ECO:0000259" key="12">
    <source>
        <dbReference type="Pfam" id="PF08541"/>
    </source>
</evidence>
<reference evidence="13" key="2">
    <citation type="submission" date="2021-03" db="UniProtKB">
        <authorList>
            <consortium name="EnsemblPlants"/>
        </authorList>
    </citation>
    <scope>IDENTIFICATION</scope>
</reference>
<feature type="domain" description="FAE" evidence="11">
    <location>
        <begin position="584"/>
        <end position="852"/>
    </location>
</feature>
<feature type="region of interest" description="Disordered" evidence="9">
    <location>
        <begin position="1001"/>
        <end position="1046"/>
    </location>
</feature>
<dbReference type="Gene3D" id="1.20.1280.170">
    <property type="entry name" value="Exocyst complex component Exo70"/>
    <property type="match status" value="1"/>
</dbReference>
<dbReference type="UniPathway" id="UPA00094"/>
<sequence>MEETMEASMRVIMSWDYETSDICPNTSLFNHHSREEVLEFMRAVKDLHAALQYFSGASNFSYHYPSHKKIVSCQNLLRIAKKRLSTEFFSLLKANTVFTVSKNNYHEDSTTEEASTMADLKLIADCMMSAGFGKKCLKIYKLTRRSFVEDALLKLGARKLKKSQVQKLDWETIDAKMTKWLNSIKICVKIFSHEKNLCEHLFSACTLPSVTESCFSDVCKESVLILLRIPGKLAKHAKKSPDKIFKFLILYEGMSKNTSEIEKIFSSEFTSVVRSQLRSSIGRVTEAVKSMEADFEAHVYKDSSKGVVSEGGIHPLTKYEMNYMVNLSNHASALDKVLADYPVSLQSPLPESYFEGEKMSSPVALHFAWLILILLGKLDSKSELYKDASLSYLFLANNLQYVVTKVKSTKLYNVLGEKWVNKHSSKVVQYAANYERMGWGRVISSLPKDLTVEISLDKVKECFKRFNVDFEEEYRKQVEWVVQDSKLRDEMKNSIIRKVDARYRKMYDKYKVVLAKSREKGKIDSVVKFTPEDLENYLLDLLDGYEEDDVVSPSIERVEMTLHARKENPVLQRRSRRPLLLVHDRKVSSQFSGEILARNKNLGINEYKFLLKAVVSSGIGEQTYAPRNILKGKEECPTIKDSLEEMDEFFQDSVEKLLSKSKISPQEIDVLVVNVSMFAAVPSLASRIVNHYKMRDDVKVYNLSGMGCSASLISISIVQSVFKHEKERYALVVTSESLSSNWYTGNDRSMILSNCLFRSGGSAILLTNKWGLRKKAMLKLKCLVRTHHGGRDDSYGCCMQMEDSVGRLGFHLSKNLPKSAARCLVDNLKELAPKILPTKEVVRFVVAVMVRRFFSGPNKQAGIGAGERNNKPSINFRTGVEHFCIHTGGKAVIDGLGENLKLSEYDLEPARMTLHRFGNTSAGSLWYVLGYMESKKRLKKGDRVLMVSFGAGFKCNSCLWEVVRDLDGCDNVWKDFIEDYPPKSLANPYLEMWDEDNLEEIEKNKPTRQKITEPKTPFHRSIDNDGSGSPMQEHSSSEDEGDDIVEDGEVSESGRNVIFRQHRQAHYDEFLKAKELSCEDSFMMRMEILQQITIYLKTMESKILL</sequence>
<evidence type="ECO:0000256" key="8">
    <source>
        <dbReference type="ARBA" id="ARBA00047375"/>
    </source>
</evidence>
<dbReference type="Pfam" id="PF04979">
    <property type="entry name" value="IPP-2"/>
    <property type="match status" value="1"/>
</dbReference>
<dbReference type="InterPro" id="IPR007062">
    <property type="entry name" value="PPI-2"/>
</dbReference>
<keyword evidence="7" id="KW-0012">Acyltransferase</keyword>
<dbReference type="InterPro" id="IPR012392">
    <property type="entry name" value="3-ktacl-CoA_syn"/>
</dbReference>
<comment type="similarity">
    <text evidence="2">Belongs to the thiolase-like superfamily. Chalcone/stilbene synthases family.</text>
</comment>
<feature type="domain" description="Exocyst complex subunit Exo70 C-terminal" evidence="10">
    <location>
        <begin position="178"/>
        <end position="540"/>
    </location>
</feature>
<dbReference type="InterPro" id="IPR016039">
    <property type="entry name" value="Thiolase-like"/>
</dbReference>
<evidence type="ECO:0000256" key="7">
    <source>
        <dbReference type="ARBA" id="ARBA00023315"/>
    </source>
</evidence>
<accession>A0A803KS44</accession>
<evidence type="ECO:0000256" key="1">
    <source>
        <dbReference type="ARBA" id="ARBA00005194"/>
    </source>
</evidence>
<dbReference type="EC" id="2.3.1.199" evidence="4"/>
<evidence type="ECO:0000256" key="9">
    <source>
        <dbReference type="SAM" id="MobiDB-lite"/>
    </source>
</evidence>
<dbReference type="Pfam" id="PF08392">
    <property type="entry name" value="FAE1_CUT1_RppA"/>
    <property type="match status" value="1"/>
</dbReference>
<dbReference type="SUPFAM" id="SSF53901">
    <property type="entry name" value="Thiolase-like"/>
    <property type="match status" value="1"/>
</dbReference>
<feature type="compositionally biased region" description="Basic and acidic residues" evidence="9">
    <location>
        <begin position="1001"/>
        <end position="1013"/>
    </location>
</feature>
<dbReference type="GO" id="GO:0009966">
    <property type="term" value="P:regulation of signal transduction"/>
    <property type="evidence" value="ECO:0007669"/>
    <property type="project" value="InterPro"/>
</dbReference>
<evidence type="ECO:0000256" key="4">
    <source>
        <dbReference type="ARBA" id="ARBA00012307"/>
    </source>
</evidence>
<dbReference type="SUPFAM" id="SSF74788">
    <property type="entry name" value="Cullin repeat-like"/>
    <property type="match status" value="1"/>
</dbReference>
<evidence type="ECO:0000259" key="11">
    <source>
        <dbReference type="Pfam" id="PF08392"/>
    </source>
</evidence>
<dbReference type="Proteomes" id="UP000596660">
    <property type="component" value="Unplaced"/>
</dbReference>
<evidence type="ECO:0000313" key="14">
    <source>
        <dbReference type="Proteomes" id="UP000596660"/>
    </source>
</evidence>
<evidence type="ECO:0000256" key="3">
    <source>
        <dbReference type="ARBA" id="ARBA00006756"/>
    </source>
</evidence>
<comment type="catalytic activity">
    <reaction evidence="8">
        <text>a very-long-chain acyl-CoA + malonyl-CoA + H(+) = a very-long-chain 3-oxoacyl-CoA + CO2 + CoA</text>
        <dbReference type="Rhea" id="RHEA:32727"/>
        <dbReference type="ChEBI" id="CHEBI:15378"/>
        <dbReference type="ChEBI" id="CHEBI:16526"/>
        <dbReference type="ChEBI" id="CHEBI:57287"/>
        <dbReference type="ChEBI" id="CHEBI:57384"/>
        <dbReference type="ChEBI" id="CHEBI:90725"/>
        <dbReference type="ChEBI" id="CHEBI:90736"/>
        <dbReference type="EC" id="2.3.1.199"/>
    </reaction>
</comment>
<dbReference type="Pfam" id="PF08541">
    <property type="entry name" value="ACP_syn_III_C"/>
    <property type="match status" value="1"/>
</dbReference>
<dbReference type="AlphaFoldDB" id="A0A803KS44"/>
<reference evidence="13" key="1">
    <citation type="journal article" date="2017" name="Nature">
        <title>The genome of Chenopodium quinoa.</title>
        <authorList>
            <person name="Jarvis D.E."/>
            <person name="Ho Y.S."/>
            <person name="Lightfoot D.J."/>
            <person name="Schmoeckel S.M."/>
            <person name="Li B."/>
            <person name="Borm T.J.A."/>
            <person name="Ohyanagi H."/>
            <person name="Mineta K."/>
            <person name="Michell C.T."/>
            <person name="Saber N."/>
            <person name="Kharbatia N.M."/>
            <person name="Rupper R.R."/>
            <person name="Sharp A.R."/>
            <person name="Dally N."/>
            <person name="Boughton B.A."/>
            <person name="Woo Y.H."/>
            <person name="Gao G."/>
            <person name="Schijlen E.G.W.M."/>
            <person name="Guo X."/>
            <person name="Momin A.A."/>
            <person name="Negrao S."/>
            <person name="Al-Babili S."/>
            <person name="Gehring C."/>
            <person name="Roessner U."/>
            <person name="Jung C."/>
            <person name="Murphy K."/>
            <person name="Arold S.T."/>
            <person name="Gojobori T."/>
            <person name="van der Linden C.G."/>
            <person name="van Loo E.N."/>
            <person name="Jellen E.N."/>
            <person name="Maughan P.J."/>
            <person name="Tester M."/>
        </authorList>
    </citation>
    <scope>NUCLEOTIDE SEQUENCE [LARGE SCALE GENOMIC DNA]</scope>
    <source>
        <strain evidence="13">cv. PI 614886</strain>
    </source>
</reference>
<evidence type="ECO:0000256" key="5">
    <source>
        <dbReference type="ARBA" id="ARBA00022448"/>
    </source>
</evidence>
<feature type="compositionally biased region" description="Polar residues" evidence="9">
    <location>
        <begin position="1024"/>
        <end position="1034"/>
    </location>
</feature>
<dbReference type="InterPro" id="IPR013601">
    <property type="entry name" value="FAE1_typ3_polyketide_synth"/>
</dbReference>
<dbReference type="InterPro" id="IPR046364">
    <property type="entry name" value="Exo70_C"/>
</dbReference>
<dbReference type="GO" id="GO:0006887">
    <property type="term" value="P:exocytosis"/>
    <property type="evidence" value="ECO:0007669"/>
    <property type="project" value="InterPro"/>
</dbReference>